<reference evidence="2" key="1">
    <citation type="submission" date="2020-10" db="EMBL/GenBank/DDBJ databases">
        <authorList>
            <person name="Gilroy R."/>
        </authorList>
    </citation>
    <scope>NUCLEOTIDE SEQUENCE</scope>
    <source>
        <strain evidence="2">ChiGjej1B1-1684</strain>
    </source>
</reference>
<protein>
    <submittedName>
        <fullName evidence="2">Uncharacterized protein</fullName>
    </submittedName>
</protein>
<feature type="transmembrane region" description="Helical" evidence="1">
    <location>
        <begin position="46"/>
        <end position="66"/>
    </location>
</feature>
<sequence length="96" mass="11127">MKKINYKKGKIIMWILMAVGFLIAFLPLFIMAVINPSGHIQDFNYICIYVGFGFIFLGLIVGIIFVRCPHCGRGLDLKFTWYNYCPYCGKDMDKEE</sequence>
<reference evidence="2" key="2">
    <citation type="journal article" date="2021" name="PeerJ">
        <title>Extensive microbial diversity within the chicken gut microbiome revealed by metagenomics and culture.</title>
        <authorList>
            <person name="Gilroy R."/>
            <person name="Ravi A."/>
            <person name="Getino M."/>
            <person name="Pursley I."/>
            <person name="Horton D.L."/>
            <person name="Alikhan N.F."/>
            <person name="Baker D."/>
            <person name="Gharbi K."/>
            <person name="Hall N."/>
            <person name="Watson M."/>
            <person name="Adriaenssens E.M."/>
            <person name="Foster-Nyarko E."/>
            <person name="Jarju S."/>
            <person name="Secka A."/>
            <person name="Antonio M."/>
            <person name="Oren A."/>
            <person name="Chaudhuri R.R."/>
            <person name="La Ragione R."/>
            <person name="Hildebrand F."/>
            <person name="Pallen M.J."/>
        </authorList>
    </citation>
    <scope>NUCLEOTIDE SEQUENCE</scope>
    <source>
        <strain evidence="2">ChiGjej1B1-1684</strain>
    </source>
</reference>
<evidence type="ECO:0000256" key="1">
    <source>
        <dbReference type="SAM" id="Phobius"/>
    </source>
</evidence>
<feature type="transmembrane region" description="Helical" evidence="1">
    <location>
        <begin position="12"/>
        <end position="34"/>
    </location>
</feature>
<dbReference type="Proteomes" id="UP000824118">
    <property type="component" value="Unassembled WGS sequence"/>
</dbReference>
<gene>
    <name evidence="2" type="ORF">IAD22_07545</name>
</gene>
<evidence type="ECO:0000313" key="3">
    <source>
        <dbReference type="Proteomes" id="UP000824118"/>
    </source>
</evidence>
<keyword evidence="1" id="KW-0472">Membrane</keyword>
<comment type="caution">
    <text evidence="2">The sequence shown here is derived from an EMBL/GenBank/DDBJ whole genome shotgun (WGS) entry which is preliminary data.</text>
</comment>
<dbReference type="AlphaFoldDB" id="A0A9D1LZG1"/>
<evidence type="ECO:0000313" key="2">
    <source>
        <dbReference type="EMBL" id="HIU50851.1"/>
    </source>
</evidence>
<accession>A0A9D1LZG1</accession>
<dbReference type="EMBL" id="DVNG01000113">
    <property type="protein sequence ID" value="HIU50851.1"/>
    <property type="molecule type" value="Genomic_DNA"/>
</dbReference>
<organism evidence="2 3">
    <name type="scientific">Candidatus Limousia pullorum</name>
    <dbReference type="NCBI Taxonomy" id="2840860"/>
    <lineage>
        <taxon>Bacteria</taxon>
        <taxon>Bacillati</taxon>
        <taxon>Bacillota</taxon>
        <taxon>Clostridia</taxon>
        <taxon>Eubacteriales</taxon>
        <taxon>Oscillospiraceae</taxon>
        <taxon>Oscillospiraceae incertae sedis</taxon>
        <taxon>Candidatus Limousia</taxon>
    </lineage>
</organism>
<name>A0A9D1LZG1_9FIRM</name>
<keyword evidence="1" id="KW-1133">Transmembrane helix</keyword>
<keyword evidence="1" id="KW-0812">Transmembrane</keyword>
<proteinExistence type="predicted"/>